<dbReference type="KEGG" id="mya:MORIYA_1568"/>
<name>A0A330LPB5_9GAMM</name>
<evidence type="ECO:0000313" key="2">
    <source>
        <dbReference type="Proteomes" id="UP000250163"/>
    </source>
</evidence>
<sequence length="54" mass="6140">MSTLKIACLLFSQDCEKGFVIFHLYPLSVTMITRINSLTDNASDKRLSQAILYE</sequence>
<reference evidence="2" key="1">
    <citation type="submission" date="2018-05" db="EMBL/GenBank/DDBJ databases">
        <authorList>
            <person name="Cea G.-C."/>
            <person name="William W."/>
        </authorList>
    </citation>
    <scope>NUCLEOTIDE SEQUENCE [LARGE SCALE GENOMIC DNA]</scope>
    <source>
        <strain evidence="2">DB21MT 5</strain>
    </source>
</reference>
<keyword evidence="2" id="KW-1185">Reference proteome</keyword>
<gene>
    <name evidence="1" type="ORF">MORIYA_1568</name>
</gene>
<protein>
    <submittedName>
        <fullName evidence="1">Uncharacterized protein</fullName>
    </submittedName>
</protein>
<dbReference type="AlphaFoldDB" id="A0A330LPB5"/>
<evidence type="ECO:0000313" key="1">
    <source>
        <dbReference type="EMBL" id="SQD78046.1"/>
    </source>
</evidence>
<accession>A0A330LPB5</accession>
<dbReference type="EMBL" id="LS483250">
    <property type="protein sequence ID" value="SQD78046.1"/>
    <property type="molecule type" value="Genomic_DNA"/>
</dbReference>
<proteinExistence type="predicted"/>
<organism evidence="1 2">
    <name type="scientific">Moritella yayanosii</name>
    <dbReference type="NCBI Taxonomy" id="69539"/>
    <lineage>
        <taxon>Bacteria</taxon>
        <taxon>Pseudomonadati</taxon>
        <taxon>Pseudomonadota</taxon>
        <taxon>Gammaproteobacteria</taxon>
        <taxon>Alteromonadales</taxon>
        <taxon>Moritellaceae</taxon>
        <taxon>Moritella</taxon>
    </lineage>
</organism>
<dbReference type="Proteomes" id="UP000250163">
    <property type="component" value="Chromosome MORIYA"/>
</dbReference>